<dbReference type="InterPro" id="IPR013429">
    <property type="entry name" value="Regulatory_FmdB_Zinc_ribbon"/>
</dbReference>
<evidence type="ECO:0000313" key="4">
    <source>
        <dbReference type="Proteomes" id="UP000672526"/>
    </source>
</evidence>
<feature type="domain" description="Putative regulatory protein FmdB zinc ribbon" evidence="2">
    <location>
        <begin position="1"/>
        <end position="42"/>
    </location>
</feature>
<dbReference type="NCBIfam" id="TIGR02605">
    <property type="entry name" value="CxxC_CxxC_SSSS"/>
    <property type="match status" value="1"/>
</dbReference>
<dbReference type="Pfam" id="PF09723">
    <property type="entry name" value="Zn_ribbon_8"/>
    <property type="match status" value="1"/>
</dbReference>
<organism evidence="3 4">
    <name type="scientific">Paraburkholderia haematera</name>
    <dbReference type="NCBI Taxonomy" id="2793077"/>
    <lineage>
        <taxon>Bacteria</taxon>
        <taxon>Pseudomonadati</taxon>
        <taxon>Pseudomonadota</taxon>
        <taxon>Betaproteobacteria</taxon>
        <taxon>Burkholderiales</taxon>
        <taxon>Burkholderiaceae</taxon>
        <taxon>Paraburkholderia</taxon>
    </lineage>
</organism>
<reference evidence="3 4" key="1">
    <citation type="submission" date="2021-02" db="EMBL/GenBank/DDBJ databases">
        <authorList>
            <person name="Vanwijnsberghe S."/>
        </authorList>
    </citation>
    <scope>NUCLEOTIDE SEQUENCE [LARGE SCALE GENOMIC DNA]</scope>
    <source>
        <strain evidence="3 4">LMG 31837</strain>
    </source>
</reference>
<accession>A0ABM8QDK5</accession>
<dbReference type="PANTHER" id="PTHR34404">
    <property type="entry name" value="REGULATORY PROTEIN, FMDB FAMILY"/>
    <property type="match status" value="1"/>
</dbReference>
<dbReference type="Proteomes" id="UP000672526">
    <property type="component" value="Unassembled WGS sequence"/>
</dbReference>
<gene>
    <name evidence="3" type="ORF">R69888_00258</name>
</gene>
<dbReference type="SMART" id="SM00834">
    <property type="entry name" value="CxxC_CXXC_SSSS"/>
    <property type="match status" value="1"/>
</dbReference>
<name>A0ABM8QDK5_9BURK</name>
<protein>
    <recommendedName>
        <fullName evidence="2">Putative regulatory protein FmdB zinc ribbon domain-containing protein</fullName>
    </recommendedName>
</protein>
<dbReference type="PANTHER" id="PTHR34404:SF2">
    <property type="entry name" value="CONSERVED SERINE RICH PROTEIN"/>
    <property type="match status" value="1"/>
</dbReference>
<feature type="compositionally biased region" description="Low complexity" evidence="1">
    <location>
        <begin position="72"/>
        <end position="134"/>
    </location>
</feature>
<sequence length="134" mass="12915">MPIYAYRCESCGFGKDVLQKMSDPQLTQCPECGKDTFRKQVTAAGFQLKGSGWYVTDFRGGNAGASAPAKPDANGGSNANSGENAAAGNDGAAKSDTASANGTAAAASSGAAATPAAPAAAPAASASSSSSGSA</sequence>
<comment type="caution">
    <text evidence="3">The sequence shown here is derived from an EMBL/GenBank/DDBJ whole genome shotgun (WGS) entry which is preliminary data.</text>
</comment>
<feature type="region of interest" description="Disordered" evidence="1">
    <location>
        <begin position="60"/>
        <end position="134"/>
    </location>
</feature>
<evidence type="ECO:0000256" key="1">
    <source>
        <dbReference type="SAM" id="MobiDB-lite"/>
    </source>
</evidence>
<dbReference type="RefSeq" id="WP_211608821.1">
    <property type="nucleotide sequence ID" value="NZ_CAJNBK010000001.1"/>
</dbReference>
<proteinExistence type="predicted"/>
<evidence type="ECO:0000259" key="2">
    <source>
        <dbReference type="SMART" id="SM00834"/>
    </source>
</evidence>
<evidence type="ECO:0000313" key="3">
    <source>
        <dbReference type="EMBL" id="CAE6691548.1"/>
    </source>
</evidence>
<keyword evidence="4" id="KW-1185">Reference proteome</keyword>
<dbReference type="EMBL" id="CAJNBK010000001">
    <property type="protein sequence ID" value="CAE6691548.1"/>
    <property type="molecule type" value="Genomic_DNA"/>
</dbReference>